<accession>A0A1H9CY09</accession>
<feature type="domain" description="Purine catabolism PurC-like" evidence="1">
    <location>
        <begin position="17"/>
        <end position="139"/>
    </location>
</feature>
<dbReference type="Pfam" id="PF07905">
    <property type="entry name" value="PucR"/>
    <property type="match status" value="1"/>
</dbReference>
<dbReference type="Proteomes" id="UP000182360">
    <property type="component" value="Unassembled WGS sequence"/>
</dbReference>
<protein>
    <submittedName>
        <fullName evidence="3">DNA-binding transcriptional regulator, PucR family</fullName>
    </submittedName>
</protein>
<dbReference type="InterPro" id="IPR025736">
    <property type="entry name" value="PucR_C-HTH_dom"/>
</dbReference>
<reference evidence="3 4" key="1">
    <citation type="submission" date="2016-10" db="EMBL/GenBank/DDBJ databases">
        <authorList>
            <person name="de Groot N.N."/>
        </authorList>
    </citation>
    <scope>NUCLEOTIDE SEQUENCE [LARGE SCALE GENOMIC DNA]</scope>
    <source>
        <strain evidence="3 4">B25</strain>
    </source>
</reference>
<dbReference type="InterPro" id="IPR042070">
    <property type="entry name" value="PucR_C-HTH_sf"/>
</dbReference>
<evidence type="ECO:0000259" key="2">
    <source>
        <dbReference type="Pfam" id="PF13556"/>
    </source>
</evidence>
<sequence>MALSLQTIFNFTETPFKLKLLAGKKGFKKNVSWVYYTEDAATIEFIRGGELAVTLGVNFERSKDNLGIHSDDYIYIFLKEFIDEFIKHDATGLIINTGKYIKEIPQRVIDYCNEKDFPLFSMPWEIHTIDLMQEIGNMIANDNLNTKSVEKYFYKAIFEQNDFDPLQVKNTIFRDTKEFMIVLIELKEELFNDDMMKIKRYVEYNFCSHLNIKQNEYACFIHNHRIIFIMKDAGFYEIHEIFNNAKADKFFKHSKISISDVTNSVTGLSEIYIHAEAALEINASPEKINFYDDLGIYKILIDVRNKGILKNFYKEKLGKLETMGEAKHEDFLHTLDLYLKTGGNILQVAKLNNAHRNTIIYRINKMEELLFSDFSDGETRTELQVALYIKNLLEKNMFV</sequence>
<dbReference type="PANTHER" id="PTHR33744:SF1">
    <property type="entry name" value="DNA-BINDING TRANSCRIPTIONAL ACTIVATOR ADER"/>
    <property type="match status" value="1"/>
</dbReference>
<dbReference type="AlphaFoldDB" id="A0A1H9CY09"/>
<evidence type="ECO:0000259" key="1">
    <source>
        <dbReference type="Pfam" id="PF07905"/>
    </source>
</evidence>
<dbReference type="RefSeq" id="WP_074641461.1">
    <property type="nucleotide sequence ID" value="NZ_FOFU01000002.1"/>
</dbReference>
<dbReference type="PANTHER" id="PTHR33744">
    <property type="entry name" value="CARBOHYDRATE DIACID REGULATOR"/>
    <property type="match status" value="1"/>
</dbReference>
<keyword evidence="3" id="KW-0238">DNA-binding</keyword>
<organism evidence="3 4">
    <name type="scientific">Treponema bryantii</name>
    <dbReference type="NCBI Taxonomy" id="163"/>
    <lineage>
        <taxon>Bacteria</taxon>
        <taxon>Pseudomonadati</taxon>
        <taxon>Spirochaetota</taxon>
        <taxon>Spirochaetia</taxon>
        <taxon>Spirochaetales</taxon>
        <taxon>Treponemataceae</taxon>
        <taxon>Treponema</taxon>
    </lineage>
</organism>
<keyword evidence="4" id="KW-1185">Reference proteome</keyword>
<dbReference type="Gene3D" id="1.10.10.2840">
    <property type="entry name" value="PucR C-terminal helix-turn-helix domain"/>
    <property type="match status" value="1"/>
</dbReference>
<name>A0A1H9CY09_9SPIR</name>
<gene>
    <name evidence="3" type="ORF">SAMN04487977_102333</name>
</gene>
<proteinExistence type="predicted"/>
<dbReference type="GO" id="GO:0003677">
    <property type="term" value="F:DNA binding"/>
    <property type="evidence" value="ECO:0007669"/>
    <property type="project" value="UniProtKB-KW"/>
</dbReference>
<dbReference type="InterPro" id="IPR012914">
    <property type="entry name" value="PucR_dom"/>
</dbReference>
<dbReference type="EMBL" id="FOFU01000002">
    <property type="protein sequence ID" value="SEQ05473.1"/>
    <property type="molecule type" value="Genomic_DNA"/>
</dbReference>
<dbReference type="OrthoDB" id="143422at2"/>
<dbReference type="InterPro" id="IPR051448">
    <property type="entry name" value="CdaR-like_regulators"/>
</dbReference>
<evidence type="ECO:0000313" key="4">
    <source>
        <dbReference type="Proteomes" id="UP000182360"/>
    </source>
</evidence>
<evidence type="ECO:0000313" key="3">
    <source>
        <dbReference type="EMBL" id="SEQ05473.1"/>
    </source>
</evidence>
<feature type="domain" description="PucR C-terminal helix-turn-helix" evidence="2">
    <location>
        <begin position="332"/>
        <end position="388"/>
    </location>
</feature>
<dbReference type="Pfam" id="PF13556">
    <property type="entry name" value="HTH_30"/>
    <property type="match status" value="1"/>
</dbReference>